<sequence length="128" mass="14205">MTVGNLHLGASPSVHLDGKENKVRICPTMPTSLAHFVTNRGVRGYFLARTKELLTRFGNTPCRDAYAAMASKFLLSLARSVSARHDLSHGSRPPPVDVTDQRLAQSRIVRHHAADPEMKPTRWPRPQA</sequence>
<evidence type="ECO:0000313" key="2">
    <source>
        <dbReference type="Proteomes" id="UP001152604"/>
    </source>
</evidence>
<protein>
    <recommendedName>
        <fullName evidence="3">DUF982 domain-containing protein</fullName>
    </recommendedName>
</protein>
<evidence type="ECO:0000313" key="1">
    <source>
        <dbReference type="EMBL" id="CAH2394350.1"/>
    </source>
</evidence>
<dbReference type="Proteomes" id="UP001152604">
    <property type="component" value="Unassembled WGS sequence"/>
</dbReference>
<proteinExistence type="predicted"/>
<evidence type="ECO:0008006" key="3">
    <source>
        <dbReference type="Google" id="ProtNLM"/>
    </source>
</evidence>
<keyword evidence="2" id="KW-1185">Reference proteome</keyword>
<organism evidence="1 2">
    <name type="scientific">Mesorhizobium ventifaucium</name>
    <dbReference type="NCBI Taxonomy" id="666020"/>
    <lineage>
        <taxon>Bacteria</taxon>
        <taxon>Pseudomonadati</taxon>
        <taxon>Pseudomonadota</taxon>
        <taxon>Alphaproteobacteria</taxon>
        <taxon>Hyphomicrobiales</taxon>
        <taxon>Phyllobacteriaceae</taxon>
        <taxon>Mesorhizobium</taxon>
    </lineage>
</organism>
<accession>A0ABM9DCT9</accession>
<comment type="caution">
    <text evidence="1">The sequence shown here is derived from an EMBL/GenBank/DDBJ whole genome shotgun (WGS) entry which is preliminary data.</text>
</comment>
<gene>
    <name evidence="1" type="ORF">MES4922_10263</name>
</gene>
<reference evidence="1" key="1">
    <citation type="submission" date="2022-03" db="EMBL/GenBank/DDBJ databases">
        <authorList>
            <person name="Brunel B."/>
        </authorList>
    </citation>
    <scope>NUCLEOTIDE SEQUENCE</scope>
    <source>
        <strain evidence="1">STM4922sample</strain>
    </source>
</reference>
<dbReference type="EMBL" id="CAKXZS010000001">
    <property type="protein sequence ID" value="CAH2394350.1"/>
    <property type="molecule type" value="Genomic_DNA"/>
</dbReference>
<name>A0ABM9DCT9_9HYPH</name>